<reference evidence="1 2" key="2">
    <citation type="journal article" date="2022" name="Mol. Ecol. Resour.">
        <title>The genomes of chicory, endive, great burdock and yacon provide insights into Asteraceae paleo-polyploidization history and plant inulin production.</title>
        <authorList>
            <person name="Fan W."/>
            <person name="Wang S."/>
            <person name="Wang H."/>
            <person name="Wang A."/>
            <person name="Jiang F."/>
            <person name="Liu H."/>
            <person name="Zhao H."/>
            <person name="Xu D."/>
            <person name="Zhang Y."/>
        </authorList>
    </citation>
    <scope>NUCLEOTIDE SEQUENCE [LARGE SCALE GENOMIC DNA]</scope>
    <source>
        <strain evidence="2">cv. Yunnan</strain>
        <tissue evidence="1">Leaves</tissue>
    </source>
</reference>
<dbReference type="Proteomes" id="UP001056120">
    <property type="component" value="Linkage Group LG24"/>
</dbReference>
<keyword evidence="2" id="KW-1185">Reference proteome</keyword>
<comment type="caution">
    <text evidence="1">The sequence shown here is derived from an EMBL/GenBank/DDBJ whole genome shotgun (WGS) entry which is preliminary data.</text>
</comment>
<name>A0ACB9APT8_9ASTR</name>
<proteinExistence type="predicted"/>
<reference evidence="2" key="1">
    <citation type="journal article" date="2022" name="Mol. Ecol. Resour.">
        <title>The genomes of chicory, endive, great burdock and yacon provide insights into Asteraceae palaeo-polyploidization history and plant inulin production.</title>
        <authorList>
            <person name="Fan W."/>
            <person name="Wang S."/>
            <person name="Wang H."/>
            <person name="Wang A."/>
            <person name="Jiang F."/>
            <person name="Liu H."/>
            <person name="Zhao H."/>
            <person name="Xu D."/>
            <person name="Zhang Y."/>
        </authorList>
    </citation>
    <scope>NUCLEOTIDE SEQUENCE [LARGE SCALE GENOMIC DNA]</scope>
    <source>
        <strain evidence="2">cv. Yunnan</strain>
    </source>
</reference>
<protein>
    <submittedName>
        <fullName evidence="1">Uncharacterized protein</fullName>
    </submittedName>
</protein>
<accession>A0ACB9APT8</accession>
<evidence type="ECO:0000313" key="1">
    <source>
        <dbReference type="EMBL" id="KAI3711867.1"/>
    </source>
</evidence>
<organism evidence="1 2">
    <name type="scientific">Smallanthus sonchifolius</name>
    <dbReference type="NCBI Taxonomy" id="185202"/>
    <lineage>
        <taxon>Eukaryota</taxon>
        <taxon>Viridiplantae</taxon>
        <taxon>Streptophyta</taxon>
        <taxon>Embryophyta</taxon>
        <taxon>Tracheophyta</taxon>
        <taxon>Spermatophyta</taxon>
        <taxon>Magnoliopsida</taxon>
        <taxon>eudicotyledons</taxon>
        <taxon>Gunneridae</taxon>
        <taxon>Pentapetalae</taxon>
        <taxon>asterids</taxon>
        <taxon>campanulids</taxon>
        <taxon>Asterales</taxon>
        <taxon>Asteraceae</taxon>
        <taxon>Asteroideae</taxon>
        <taxon>Heliantheae alliance</taxon>
        <taxon>Millerieae</taxon>
        <taxon>Smallanthus</taxon>
    </lineage>
</organism>
<gene>
    <name evidence="1" type="ORF">L1987_70416</name>
</gene>
<sequence length="594" mass="66590">MEIGSPTADDSSPTMAELLPLASVSQQPYVSELLSFTLDRLHKEPELLRFDAERIRRQMQEVSVNNYRSFISAADALVSIRDEVSSIDKHLESLIRPNRNCGGPKASCSEFIDSAEQILEKRKLNQILLANHSTLLDLLEIPQLMDTLDLLICYYKKLRQCVRNGNYDEALDLEAFVSKLSTMHQKLSVIQALAAEVRQTTQSLLSQLLQKLRSNIQLPECLHIIGYLRRIGVYGEYEMRLQFLRCRESWLSGILDDLDQRNAYEYLKGMVNCHRMHLFDVVNQYRAIFADDTSGSEENYDGGLLFSWAMHQIASHLKTLKIMLPKITEVGSLSNILDQCMSCAMGLGWVGLDFRGLLPPLFEEAVLNLFSKNMNMAVENFQLVLDSHRWVPLPAVGFSSNSFGEEGLEDVTPPPNLMDHPPLAVFINGVSAAMNELRPCAPISLKHILAQELVKGLHTVSDSLLRYNTTRVLRESESVLFLSLCRAFVEVAYPHCATCFGRCYPGGSSLITNGNYLFEGLNRLLTTSSSRQLPKRVPIAETKENGDPPAVENGAVVADVKETDNSNVIEGDNVNNMTSQTQNVEQTLNPNNLF</sequence>
<dbReference type="EMBL" id="CM042041">
    <property type="protein sequence ID" value="KAI3711867.1"/>
    <property type="molecule type" value="Genomic_DNA"/>
</dbReference>
<evidence type="ECO:0000313" key="2">
    <source>
        <dbReference type="Proteomes" id="UP001056120"/>
    </source>
</evidence>